<accession>A0A5B8IZC6</accession>
<organism evidence="3 4">
    <name type="scientific">Qingshengfaniella alkalisoli</name>
    <dbReference type="NCBI Taxonomy" id="2599296"/>
    <lineage>
        <taxon>Bacteria</taxon>
        <taxon>Pseudomonadati</taxon>
        <taxon>Pseudomonadota</taxon>
        <taxon>Alphaproteobacteria</taxon>
        <taxon>Rhodobacterales</taxon>
        <taxon>Paracoccaceae</taxon>
        <taxon>Qingshengfaniella</taxon>
    </lineage>
</organism>
<dbReference type="InterPro" id="IPR051450">
    <property type="entry name" value="Gfo/Idh/MocA_Oxidoreductases"/>
</dbReference>
<name>A0A5B8IZC6_9RHOB</name>
<feature type="domain" description="Gfo/Idh/MocA-like oxidoreductase N-terminal" evidence="1">
    <location>
        <begin position="4"/>
        <end position="126"/>
    </location>
</feature>
<gene>
    <name evidence="3" type="ORF">FPZ52_15115</name>
</gene>
<dbReference type="SUPFAM" id="SSF55347">
    <property type="entry name" value="Glyceraldehyde-3-phosphate dehydrogenase-like, C-terminal domain"/>
    <property type="match status" value="1"/>
</dbReference>
<dbReference type="InterPro" id="IPR036291">
    <property type="entry name" value="NAD(P)-bd_dom_sf"/>
</dbReference>
<dbReference type="PANTHER" id="PTHR43377:SF1">
    <property type="entry name" value="BILIVERDIN REDUCTASE A"/>
    <property type="match status" value="1"/>
</dbReference>
<dbReference type="Proteomes" id="UP000318483">
    <property type="component" value="Plasmid unnamed3"/>
</dbReference>
<protein>
    <submittedName>
        <fullName evidence="3">Gfo/Idh/MocA family oxidoreductase</fullName>
    </submittedName>
</protein>
<evidence type="ECO:0000259" key="1">
    <source>
        <dbReference type="Pfam" id="PF01408"/>
    </source>
</evidence>
<reference evidence="3 4" key="1">
    <citation type="submission" date="2019-07" db="EMBL/GenBank/DDBJ databases">
        <title>Litoreibacter alkalisoli sp. nov., isolated from saline-alkaline soil.</title>
        <authorList>
            <person name="Wang S."/>
            <person name="Xu L."/>
            <person name="Xing Y.-T."/>
            <person name="Sun J.-Q."/>
        </authorList>
    </citation>
    <scope>NUCLEOTIDE SEQUENCE [LARGE SCALE GENOMIC DNA]</scope>
    <source>
        <strain evidence="3 4">LN3S51</strain>
        <plasmid evidence="3 4">unnamed3</plasmid>
    </source>
</reference>
<dbReference type="InterPro" id="IPR004104">
    <property type="entry name" value="Gfo/Idh/MocA-like_OxRdtase_C"/>
</dbReference>
<evidence type="ECO:0000259" key="2">
    <source>
        <dbReference type="Pfam" id="PF02894"/>
    </source>
</evidence>
<keyword evidence="3" id="KW-0614">Plasmid</keyword>
<geneLocation type="plasmid" evidence="3 4">
    <name>unnamed3</name>
</geneLocation>
<dbReference type="GO" id="GO:0000166">
    <property type="term" value="F:nucleotide binding"/>
    <property type="evidence" value="ECO:0007669"/>
    <property type="project" value="InterPro"/>
</dbReference>
<keyword evidence="4" id="KW-1185">Reference proteome</keyword>
<dbReference type="Pfam" id="PF01408">
    <property type="entry name" value="GFO_IDH_MocA"/>
    <property type="match status" value="1"/>
</dbReference>
<proteinExistence type="predicted"/>
<evidence type="ECO:0000313" key="4">
    <source>
        <dbReference type="Proteomes" id="UP000318483"/>
    </source>
</evidence>
<dbReference type="KEGG" id="lit:FPZ52_15115"/>
<feature type="domain" description="Gfo/Idh/MocA-like oxidoreductase C-terminal" evidence="2">
    <location>
        <begin position="140"/>
        <end position="346"/>
    </location>
</feature>
<dbReference type="Gene3D" id="3.40.50.720">
    <property type="entry name" value="NAD(P)-binding Rossmann-like Domain"/>
    <property type="match status" value="1"/>
</dbReference>
<dbReference type="RefSeq" id="WP_146366460.1">
    <property type="nucleotide sequence ID" value="NZ_CP042264.1"/>
</dbReference>
<dbReference type="Gene3D" id="3.30.360.10">
    <property type="entry name" value="Dihydrodipicolinate Reductase, domain 2"/>
    <property type="match status" value="1"/>
</dbReference>
<dbReference type="Pfam" id="PF02894">
    <property type="entry name" value="GFO_IDH_MocA_C"/>
    <property type="match status" value="1"/>
</dbReference>
<dbReference type="OrthoDB" id="9792935at2"/>
<sequence length="354" mass="39345">MTKRVIHVGVGSFGRRWCSEFLSRNIVDGTIEVVAIADVDTEAVAKGQELLGLPDSACHTDIAEAFAQHEADFCTVVVPPEFHEAVIDVALAHGVDILCEKPIADSMEASVRIARKVREAGRKMAVTMSHRFDQDKTTLRKIIRSGQLGEVSYVSCRYASDMRGHMDWGTLFRHTMQDPLLIEGAVHHLDMVADLAGAKCQTLFATTWNPDWAEYAGDTDGIVTMVFENGVRGIYEGSSSSATGLNDWTKEYVRVECENGTAILNSREIEIFTRQPLSHQRHREGQGQKVPLLEQPKWLNTWLIEKFCDWLDGGPEMETIVEKNIQASALIFASIESVRSGRAIEVQDYVGGFS</sequence>
<dbReference type="PANTHER" id="PTHR43377">
    <property type="entry name" value="BILIVERDIN REDUCTASE A"/>
    <property type="match status" value="1"/>
</dbReference>
<dbReference type="AlphaFoldDB" id="A0A5B8IZC6"/>
<evidence type="ECO:0000313" key="3">
    <source>
        <dbReference type="EMBL" id="QDY71044.1"/>
    </source>
</evidence>
<dbReference type="EMBL" id="CP042264">
    <property type="protein sequence ID" value="QDY71044.1"/>
    <property type="molecule type" value="Genomic_DNA"/>
</dbReference>
<dbReference type="SUPFAM" id="SSF51735">
    <property type="entry name" value="NAD(P)-binding Rossmann-fold domains"/>
    <property type="match status" value="1"/>
</dbReference>
<dbReference type="InterPro" id="IPR000683">
    <property type="entry name" value="Gfo/Idh/MocA-like_OxRdtase_N"/>
</dbReference>